<evidence type="ECO:0000313" key="1">
    <source>
        <dbReference type="EMBL" id="TQD51499.1"/>
    </source>
</evidence>
<proteinExistence type="predicted"/>
<dbReference type="SUPFAM" id="SSF81901">
    <property type="entry name" value="HCP-like"/>
    <property type="match status" value="1"/>
</dbReference>
<dbReference type="Proteomes" id="UP000318212">
    <property type="component" value="Unassembled WGS sequence"/>
</dbReference>
<dbReference type="SMART" id="SM00671">
    <property type="entry name" value="SEL1"/>
    <property type="match status" value="1"/>
</dbReference>
<accession>A0A508AP06</accession>
<comment type="caution">
    <text evidence="1">The sequence shown here is derived from an EMBL/GenBank/DDBJ whole genome shotgun (WGS) entry which is preliminary data.</text>
</comment>
<dbReference type="InterPro" id="IPR006597">
    <property type="entry name" value="Sel1-like"/>
</dbReference>
<dbReference type="OrthoDB" id="7063913at2"/>
<protein>
    <submittedName>
        <fullName evidence="1">SEL1-like repeat protein</fullName>
    </submittedName>
</protein>
<reference evidence="1 2" key="1">
    <citation type="submission" date="2019-06" db="EMBL/GenBank/DDBJ databases">
        <title>Lysobacter alkalisoli sp. nov. isolated from saline soil.</title>
        <authorList>
            <person name="Sun J.-Q."/>
            <person name="Xu L."/>
        </authorList>
    </citation>
    <scope>NUCLEOTIDE SEQUENCE [LARGE SCALE GENOMIC DNA]</scope>
    <source>
        <strain evidence="1 2">JCM 31130</strain>
    </source>
</reference>
<dbReference type="AlphaFoldDB" id="A0A508AP06"/>
<dbReference type="RefSeq" id="WP_141516940.1">
    <property type="nucleotide sequence ID" value="NZ_VICE01000007.1"/>
</dbReference>
<organism evidence="1 2">
    <name type="scientific">Marilutibacter aestuarii</name>
    <dbReference type="NCBI Taxonomy" id="1706195"/>
    <lineage>
        <taxon>Bacteria</taxon>
        <taxon>Pseudomonadati</taxon>
        <taxon>Pseudomonadota</taxon>
        <taxon>Gammaproteobacteria</taxon>
        <taxon>Lysobacterales</taxon>
        <taxon>Lysobacteraceae</taxon>
        <taxon>Marilutibacter</taxon>
    </lineage>
</organism>
<keyword evidence="2" id="KW-1185">Reference proteome</keyword>
<dbReference type="EMBL" id="VICE01000007">
    <property type="protein sequence ID" value="TQD51499.1"/>
    <property type="molecule type" value="Genomic_DNA"/>
</dbReference>
<gene>
    <name evidence="1" type="ORF">FKV25_01080</name>
</gene>
<name>A0A508AP06_9GAMM</name>
<sequence>MLSIPPLAAQPDASPEVRDGLAPQLRELSLNQLDQAASMAADHPNELWRARALRSLKLERPERAVEQFRTAARYADKFSQHSLSLMYWHGVGVSADRALAYVWSDLAAERGYEDLLRVREKMWLSLDAAERRRALEIGPALYARYGDDVARPRTDWAIRRALADATGSRVGATADRIEFVAPTQGRARMSARTDIPRGSEYYAAHRWSPERYWQAEDRKWNGRVIVLPLETLDAPADVGADASDGPG</sequence>
<evidence type="ECO:0000313" key="2">
    <source>
        <dbReference type="Proteomes" id="UP000318212"/>
    </source>
</evidence>
<dbReference type="InterPro" id="IPR011990">
    <property type="entry name" value="TPR-like_helical_dom_sf"/>
</dbReference>
<dbReference type="Gene3D" id="1.25.40.10">
    <property type="entry name" value="Tetratricopeptide repeat domain"/>
    <property type="match status" value="1"/>
</dbReference>